<keyword evidence="2" id="KW-0645">Protease</keyword>
<proteinExistence type="predicted"/>
<reference evidence="2" key="1">
    <citation type="submission" date="2022-08" db="EMBL/GenBank/DDBJ databases">
        <authorList>
            <person name="Deng Y."/>
            <person name="Han X.-F."/>
            <person name="Zhang Y.-Q."/>
        </authorList>
    </citation>
    <scope>NUCLEOTIDE SEQUENCE</scope>
    <source>
        <strain evidence="2">CPCC 203386</strain>
    </source>
</reference>
<dbReference type="SUPFAM" id="SSF56601">
    <property type="entry name" value="beta-lactamase/transpeptidase-like"/>
    <property type="match status" value="1"/>
</dbReference>
<keyword evidence="2" id="KW-0121">Carboxypeptidase</keyword>
<dbReference type="RefSeq" id="WP_259538164.1">
    <property type="nucleotide sequence ID" value="NZ_JANLCJ010000002.1"/>
</dbReference>
<comment type="caution">
    <text evidence="2">The sequence shown here is derived from an EMBL/GenBank/DDBJ whole genome shotgun (WGS) entry which is preliminary data.</text>
</comment>
<keyword evidence="3" id="KW-1185">Reference proteome</keyword>
<evidence type="ECO:0000313" key="2">
    <source>
        <dbReference type="EMBL" id="MCS5733347.1"/>
    </source>
</evidence>
<accession>A0ABT2H087</accession>
<protein>
    <submittedName>
        <fullName evidence="2">D-alanyl-D-alanine carboxypeptidase</fullName>
    </submittedName>
</protein>
<dbReference type="InterPro" id="IPR012338">
    <property type="entry name" value="Beta-lactam/transpept-like"/>
</dbReference>
<dbReference type="InterPro" id="IPR001967">
    <property type="entry name" value="Peptidase_S11_N"/>
</dbReference>
<evidence type="ECO:0000259" key="1">
    <source>
        <dbReference type="Pfam" id="PF00768"/>
    </source>
</evidence>
<dbReference type="GO" id="GO:0004180">
    <property type="term" value="F:carboxypeptidase activity"/>
    <property type="evidence" value="ECO:0007669"/>
    <property type="project" value="UniProtKB-KW"/>
</dbReference>
<sequence>MSSRPSPAVYRRRRIVVGSVLLVLAVIGTYLPVALLAPVPAAVASVPDVAPRVTDAAPLATPAAGSSAIGLAGGAADAPRALGSSGSPDPVPIASITKTITALVVLDEKPIADGGQGPDIAITDTDAQYLADTIAVGGSWASVYPGQVLTERQVLEIMLLESANNYSLTLTTWAFGSVDAYLAAATTWIADHGLSGTAVVDTSGLDPGSRSTTSDLLTIGSLVMADPVLSAIVGTATDQLPQLGEIQNTNTLIGSDGIDGIKTGTTDEAGRCLLFSADVTVGDETVALVGVVLGAASDDDLHASVLALLESAQAGFRTVDVVTAGDVIGRYTTEWGESADVVAEQTVTTTVWSSATVSRTAEVDDVTSGASGTEVGTARFTVEGIALDGTEFTVPLTLASTLDGPDAGWKLSHPGRLFG</sequence>
<dbReference type="Gene3D" id="3.40.710.10">
    <property type="entry name" value="DD-peptidase/beta-lactamase superfamily"/>
    <property type="match status" value="1"/>
</dbReference>
<dbReference type="Pfam" id="PF00768">
    <property type="entry name" value="Peptidase_S11"/>
    <property type="match status" value="1"/>
</dbReference>
<evidence type="ECO:0000313" key="3">
    <source>
        <dbReference type="Proteomes" id="UP001165586"/>
    </source>
</evidence>
<name>A0ABT2H087_9MICO</name>
<dbReference type="Proteomes" id="UP001165586">
    <property type="component" value="Unassembled WGS sequence"/>
</dbReference>
<dbReference type="EMBL" id="JANLCJ010000002">
    <property type="protein sequence ID" value="MCS5733347.1"/>
    <property type="molecule type" value="Genomic_DNA"/>
</dbReference>
<keyword evidence="2" id="KW-0378">Hydrolase</keyword>
<gene>
    <name evidence="2" type="ORF">N1032_06305</name>
</gene>
<organism evidence="2 3">
    <name type="scientific">Herbiconiux daphne</name>
    <dbReference type="NCBI Taxonomy" id="2970914"/>
    <lineage>
        <taxon>Bacteria</taxon>
        <taxon>Bacillati</taxon>
        <taxon>Actinomycetota</taxon>
        <taxon>Actinomycetes</taxon>
        <taxon>Micrococcales</taxon>
        <taxon>Microbacteriaceae</taxon>
        <taxon>Herbiconiux</taxon>
    </lineage>
</organism>
<feature type="domain" description="Peptidase S11 D-alanyl-D-alanine carboxypeptidase A N-terminal" evidence="1">
    <location>
        <begin position="87"/>
        <end position="296"/>
    </location>
</feature>